<dbReference type="InterPro" id="IPR000477">
    <property type="entry name" value="RT_dom"/>
</dbReference>
<keyword evidence="6" id="KW-0808">Transferase</keyword>
<evidence type="ECO:0000256" key="16">
    <source>
        <dbReference type="ARBA" id="ARBA00023125"/>
    </source>
</evidence>
<evidence type="ECO:0000256" key="11">
    <source>
        <dbReference type="ARBA" id="ARBA00022759"/>
    </source>
</evidence>
<dbReference type="SUPFAM" id="SSF56672">
    <property type="entry name" value="DNA/RNA polymerases"/>
    <property type="match status" value="2"/>
</dbReference>
<dbReference type="RefSeq" id="XP_009176477.1">
    <property type="nucleotide sequence ID" value="XM_009178213.1"/>
</dbReference>
<dbReference type="GO" id="GO:0006270">
    <property type="term" value="P:DNA replication initiation"/>
    <property type="evidence" value="ECO:0007669"/>
    <property type="project" value="TreeGrafter"/>
</dbReference>
<dbReference type="GO" id="GO:0004519">
    <property type="term" value="F:endonuclease activity"/>
    <property type="evidence" value="ECO:0007669"/>
    <property type="project" value="UniProtKB-KW"/>
</dbReference>
<dbReference type="GO" id="GO:0003964">
    <property type="term" value="F:RNA-directed DNA polymerase activity"/>
    <property type="evidence" value="ECO:0007669"/>
    <property type="project" value="UniProtKB-KW"/>
</dbReference>
<evidence type="ECO:0000259" key="17">
    <source>
        <dbReference type="PROSITE" id="PS50878"/>
    </source>
</evidence>
<keyword evidence="9" id="KW-0540">Nuclease</keyword>
<dbReference type="PANTHER" id="PTHR10537:SF3">
    <property type="entry name" value="DNA PRIMASE LARGE SUBUNIT"/>
    <property type="match status" value="1"/>
</dbReference>
<dbReference type="InterPro" id="IPR043502">
    <property type="entry name" value="DNA/RNA_pol_sf"/>
</dbReference>
<evidence type="ECO:0000256" key="1">
    <source>
        <dbReference type="ARBA" id="ARBA00001966"/>
    </source>
</evidence>
<dbReference type="Gene3D" id="1.20.930.80">
    <property type="match status" value="1"/>
</dbReference>
<keyword evidence="19" id="KW-1185">Reference proteome</keyword>
<dbReference type="GO" id="GO:0016787">
    <property type="term" value="F:hydrolase activity"/>
    <property type="evidence" value="ECO:0007669"/>
    <property type="project" value="UniProtKB-KW"/>
</dbReference>
<evidence type="ECO:0000256" key="14">
    <source>
        <dbReference type="ARBA" id="ARBA00023004"/>
    </source>
</evidence>
<reference evidence="18 19" key="1">
    <citation type="submission" date="2013-11" db="EMBL/GenBank/DDBJ databases">
        <title>Opisthorchis viverrini - life in the bile duct.</title>
        <authorList>
            <person name="Young N.D."/>
            <person name="Nagarajan N."/>
            <person name="Lin S.J."/>
            <person name="Korhonen P.K."/>
            <person name="Jex A.R."/>
            <person name="Hall R.S."/>
            <person name="Safavi-Hemami H."/>
            <person name="Kaewkong W."/>
            <person name="Bertrand D."/>
            <person name="Gao S."/>
            <person name="Seet Q."/>
            <person name="Wongkham S."/>
            <person name="Teh B.T."/>
            <person name="Wongkham C."/>
            <person name="Intapan P.M."/>
            <person name="Maleewong W."/>
            <person name="Yang X."/>
            <person name="Hu M."/>
            <person name="Wang Z."/>
            <person name="Hofmann A."/>
            <person name="Sternberg P.W."/>
            <person name="Tan P."/>
            <person name="Wang J."/>
            <person name="Gasser R.B."/>
        </authorList>
    </citation>
    <scope>NUCLEOTIDE SEQUENCE [LARGE SCALE GENOMIC DNA]</scope>
</reference>
<dbReference type="GO" id="GO:0046872">
    <property type="term" value="F:metal ion binding"/>
    <property type="evidence" value="ECO:0007669"/>
    <property type="project" value="UniProtKB-KW"/>
</dbReference>
<dbReference type="CDD" id="cd09274">
    <property type="entry name" value="RNase_HI_RT_Ty3"/>
    <property type="match status" value="1"/>
</dbReference>
<evidence type="ECO:0000256" key="6">
    <source>
        <dbReference type="ARBA" id="ARBA00022679"/>
    </source>
</evidence>
<evidence type="ECO:0000256" key="15">
    <source>
        <dbReference type="ARBA" id="ARBA00023014"/>
    </source>
</evidence>
<dbReference type="Gene3D" id="3.30.70.270">
    <property type="match status" value="1"/>
</dbReference>
<evidence type="ECO:0000256" key="2">
    <source>
        <dbReference type="ARBA" id="ARBA00010564"/>
    </source>
</evidence>
<sequence length="1172" mass="132808">MAVDSSAREKETVPDNWGESIVVPNFKKGTRSECSNHRGVSLVPVVTRILASLILRRLTGARETLTRENQAEFRPGRDCVDHIFTPRQVLEQRHMYRRPTILVFLDFKGAFDSVDRSVLLTTLAQQGMPQKFVNIIRSLYSHTSGRALYANSRGRVKVYGKLSPEPTTSRGVRQGCPVSPFLSKFVIDAIMEDSPPASNVCGVEALPGRPLTYIEYADDIALLGSDPVVMQTMLNNLNDSASRSGTRFITTARLACCSPESFHTPPMEFNSSTCSRRGPVRLQLYRNPPSETIELSELEQYAVDRIRVLKCVETARQDFKVSSKEYEERLTAEMIKLGPFAKSLTIPTGFSKTAKEDIRRDIISHFLLQVAYCRNEDLRRWFIQQEVELFRYRFLLERNSSSSGPDVISHFLSENQLRFSHLSDRERARIQQQLAAGTAAPGVDFSTTSFYKVYFTEVPELVRSRRIYIRAGFAYVPDSDLATLVVSHFRTALSCSLARLGFTLGSRLASEEYRVLPLLSSLSSRYFGEDYANKAPAMGLIKADQVDVLAKQHGVFPPCMAQLHEALKANHHLRHFGRMQYGLFLKGIGLPLEESLKFWRNAFAPKYDSDQFSKSYAYNIRHNYGKEGKRADYTPYSCVKIISSSGPGPGESHGCPFRHMEPDLLRHRLSSGGRIPSDAVDIIMQRAKERLYHLSCREYFRAMHKLNADAISGLVISHPNQYFDESLKVLEGDLEMSMGGTEKTQATKCDYGAQQEDQLCDRLIAGIQLPELQQKLLLYPDQKFQTIRKMCEQYEDVKHVTKTDEAVLLNYSQRNNSRMHTNNKFKPQTNTRAQNPSILRFTNRNSNSMVQKSGKCESCGRNHPSIMDGCGFKLDTNRLSPLVNVSSPTNLQELRSVLGALRYYSRLIPNFAKHTSYLFDAISATQFSWSSNHEKTLRVLLGYLQTSAILKSFSTKHHSTIITDASPTGIGAILEQCGRPVICISRRLSKAEREYSQAQREALAAYWAVKRLHKYPFGSNIIIATDQEALKFLYHPTKCLAKSPAAMVQRWVIALSSYTYTIVHRSAKMIPHADLLSRMSSCDSDSNNSDCLFIQLLAIERDALVADSKRYFALISPALRRGWTQQERRRFPAFYCRHESLSITPGGLLSFHRLSEGLFWQVCTLIIWVLIK</sequence>
<evidence type="ECO:0000313" key="18">
    <source>
        <dbReference type="EMBL" id="KER19783.1"/>
    </source>
</evidence>
<dbReference type="CTD" id="20325702"/>
<evidence type="ECO:0000256" key="5">
    <source>
        <dbReference type="ARBA" id="ARBA00022515"/>
    </source>
</evidence>
<keyword evidence="12" id="KW-0378">Hydrolase</keyword>
<dbReference type="GO" id="GO:0006269">
    <property type="term" value="P:DNA replication, synthesis of primer"/>
    <property type="evidence" value="ECO:0007669"/>
    <property type="project" value="UniProtKB-KW"/>
</dbReference>
<dbReference type="InterPro" id="IPR007238">
    <property type="entry name" value="DNA_primase_lsu_euk/arc"/>
</dbReference>
<dbReference type="Pfam" id="PF00078">
    <property type="entry name" value="RVT_1"/>
    <property type="match status" value="1"/>
</dbReference>
<evidence type="ECO:0000256" key="3">
    <source>
        <dbReference type="ARBA" id="ARBA00019038"/>
    </source>
</evidence>
<evidence type="ECO:0000256" key="9">
    <source>
        <dbReference type="ARBA" id="ARBA00022722"/>
    </source>
</evidence>
<dbReference type="GeneID" id="20325702"/>
<dbReference type="Pfam" id="PF04104">
    <property type="entry name" value="DNA_primase_lrg"/>
    <property type="match status" value="1"/>
</dbReference>
<evidence type="ECO:0000256" key="7">
    <source>
        <dbReference type="ARBA" id="ARBA00022695"/>
    </source>
</evidence>
<keyword evidence="14" id="KW-0408">Iron</keyword>
<keyword evidence="16" id="KW-0238">DNA-binding</keyword>
<dbReference type="InterPro" id="IPR016558">
    <property type="entry name" value="DNA_primase_lsu_euk"/>
</dbReference>
<dbReference type="InterPro" id="IPR043128">
    <property type="entry name" value="Rev_trsase/Diguanyl_cyclase"/>
</dbReference>
<dbReference type="GO" id="GO:0005658">
    <property type="term" value="C:alpha DNA polymerase:primase complex"/>
    <property type="evidence" value="ECO:0007669"/>
    <property type="project" value="TreeGrafter"/>
</dbReference>
<evidence type="ECO:0000256" key="12">
    <source>
        <dbReference type="ARBA" id="ARBA00022801"/>
    </source>
</evidence>
<dbReference type="GO" id="GO:0051539">
    <property type="term" value="F:4 iron, 4 sulfur cluster binding"/>
    <property type="evidence" value="ECO:0007669"/>
    <property type="project" value="UniProtKB-KW"/>
</dbReference>
<dbReference type="OrthoDB" id="421393at2759"/>
<keyword evidence="10" id="KW-0479">Metal-binding</keyword>
<keyword evidence="5" id="KW-0639">Primosome</keyword>
<evidence type="ECO:0000256" key="10">
    <source>
        <dbReference type="ARBA" id="ARBA00022723"/>
    </source>
</evidence>
<keyword evidence="8" id="KW-0235">DNA replication</keyword>
<protein>
    <recommendedName>
        <fullName evidence="3">DNA primase large subunit</fullName>
    </recommendedName>
</protein>
<dbReference type="CDD" id="cd01650">
    <property type="entry name" value="RT_nLTR_like"/>
    <property type="match status" value="1"/>
</dbReference>
<keyword evidence="4" id="KW-0004">4Fe-4S</keyword>
<keyword evidence="15" id="KW-0411">Iron-sulfur</keyword>
<gene>
    <name evidence="18" type="ORF">T265_11534</name>
</gene>
<accession>A0A074YYP8</accession>
<dbReference type="STRING" id="6198.A0A074YYP8"/>
<dbReference type="PANTHER" id="PTHR10537">
    <property type="entry name" value="DNA PRIMASE LARGE SUBUNIT"/>
    <property type="match status" value="1"/>
</dbReference>
<keyword evidence="7" id="KW-0548">Nucleotidyltransferase</keyword>
<keyword evidence="11" id="KW-0255">Endonuclease</keyword>
<dbReference type="Proteomes" id="UP000054324">
    <property type="component" value="Unassembled WGS sequence"/>
</dbReference>
<evidence type="ECO:0000256" key="8">
    <source>
        <dbReference type="ARBA" id="ARBA00022705"/>
    </source>
</evidence>
<evidence type="ECO:0000256" key="4">
    <source>
        <dbReference type="ARBA" id="ARBA00022485"/>
    </source>
</evidence>
<feature type="domain" description="Reverse transcriptase" evidence="17">
    <location>
        <begin position="6"/>
        <end position="274"/>
    </location>
</feature>
<evidence type="ECO:0000256" key="13">
    <source>
        <dbReference type="ARBA" id="ARBA00022918"/>
    </source>
</evidence>
<dbReference type="Pfam" id="PF17917">
    <property type="entry name" value="RT_RNaseH"/>
    <property type="match status" value="1"/>
</dbReference>
<dbReference type="EMBL" id="KL597140">
    <property type="protein sequence ID" value="KER19783.1"/>
    <property type="molecule type" value="Genomic_DNA"/>
</dbReference>
<dbReference type="CDD" id="cd07322">
    <property type="entry name" value="PriL_PriS_Eukaryotic"/>
    <property type="match status" value="1"/>
</dbReference>
<evidence type="ECO:0000313" key="19">
    <source>
        <dbReference type="Proteomes" id="UP000054324"/>
    </source>
</evidence>
<dbReference type="Pfam" id="PF26466">
    <property type="entry name" value="DNA_primase_lrg_N"/>
    <property type="match status" value="1"/>
</dbReference>
<organism evidence="18 19">
    <name type="scientific">Opisthorchis viverrini</name>
    <name type="common">Southeast Asian liver fluke</name>
    <dbReference type="NCBI Taxonomy" id="6198"/>
    <lineage>
        <taxon>Eukaryota</taxon>
        <taxon>Metazoa</taxon>
        <taxon>Spiralia</taxon>
        <taxon>Lophotrochozoa</taxon>
        <taxon>Platyhelminthes</taxon>
        <taxon>Trematoda</taxon>
        <taxon>Digenea</taxon>
        <taxon>Opisthorchiida</taxon>
        <taxon>Opisthorchiata</taxon>
        <taxon>Opisthorchiidae</taxon>
        <taxon>Opisthorchis</taxon>
    </lineage>
</organism>
<comment type="cofactor">
    <cofactor evidence="1">
        <name>[4Fe-4S] cluster</name>
        <dbReference type="ChEBI" id="CHEBI:49883"/>
    </cofactor>
</comment>
<name>A0A074YYP8_OPIVI</name>
<dbReference type="GO" id="GO:0003677">
    <property type="term" value="F:DNA binding"/>
    <property type="evidence" value="ECO:0007669"/>
    <property type="project" value="UniProtKB-KW"/>
</dbReference>
<comment type="similarity">
    <text evidence="2">Belongs to the eukaryotic-type primase large subunit family.</text>
</comment>
<dbReference type="PROSITE" id="PS50878">
    <property type="entry name" value="RT_POL"/>
    <property type="match status" value="1"/>
</dbReference>
<proteinExistence type="inferred from homology"/>
<dbReference type="KEGG" id="ovi:T265_11534"/>
<dbReference type="InterPro" id="IPR041373">
    <property type="entry name" value="RT_RNaseH"/>
</dbReference>
<dbReference type="AlphaFoldDB" id="A0A074YYP8"/>
<dbReference type="InterPro" id="IPR058560">
    <property type="entry name" value="DNA_primase_C"/>
</dbReference>
<keyword evidence="13" id="KW-0695">RNA-directed DNA polymerase</keyword>